<dbReference type="PROSITE" id="PS01124">
    <property type="entry name" value="HTH_ARAC_FAMILY_2"/>
    <property type="match status" value="1"/>
</dbReference>
<dbReference type="GO" id="GO:0003700">
    <property type="term" value="F:DNA-binding transcription factor activity"/>
    <property type="evidence" value="ECO:0007669"/>
    <property type="project" value="InterPro"/>
</dbReference>
<proteinExistence type="predicted"/>
<dbReference type="GO" id="GO:0043565">
    <property type="term" value="F:sequence-specific DNA binding"/>
    <property type="evidence" value="ECO:0007669"/>
    <property type="project" value="InterPro"/>
</dbReference>
<evidence type="ECO:0000313" key="6">
    <source>
        <dbReference type="Proteomes" id="UP000599074"/>
    </source>
</evidence>
<dbReference type="PANTHER" id="PTHR43130:SF3">
    <property type="entry name" value="HTH-TYPE TRANSCRIPTIONAL REGULATOR RV1931C"/>
    <property type="match status" value="1"/>
</dbReference>
<dbReference type="PANTHER" id="PTHR43130">
    <property type="entry name" value="ARAC-FAMILY TRANSCRIPTIONAL REGULATOR"/>
    <property type="match status" value="1"/>
</dbReference>
<dbReference type="Gene3D" id="1.10.10.60">
    <property type="entry name" value="Homeodomain-like"/>
    <property type="match status" value="1"/>
</dbReference>
<keyword evidence="3" id="KW-0804">Transcription</keyword>
<keyword evidence="6" id="KW-1185">Reference proteome</keyword>
<dbReference type="CDD" id="cd03137">
    <property type="entry name" value="GATase1_AraC_1"/>
    <property type="match status" value="1"/>
</dbReference>
<gene>
    <name evidence="5" type="ORF">Pme01_02580</name>
</gene>
<sequence>MRTVAVLLHHAVRLFDYGVIHEVFGVDRRDDGVPTFELRRCSPGQRPVTLVGGASLSATHGLSALTEADLVLVPGAEPAPPEATVAERRALRAVHHAGVPVAALCSGAFLLADAGLLDGRRATTHWMLTAALADRHPAVTVANGPLWVQDGPLWTSAGTAAGIDLCLHLVREAHGATAAAAIARRMVTPPHRDGDQAQYLPRVVVEPSGDEFGGVLAWAREHLDRPLTVVELARRAHQSPRTFARRFVETTGTTPLRWLHHQRVQLAQELLERSDLPIEEVARRAGFGTTAVLRRHFGRDVGTTPTAYRSRFAAA</sequence>
<evidence type="ECO:0000256" key="2">
    <source>
        <dbReference type="ARBA" id="ARBA00023125"/>
    </source>
</evidence>
<dbReference type="EMBL" id="BOON01000002">
    <property type="protein sequence ID" value="GII20661.1"/>
    <property type="molecule type" value="Genomic_DNA"/>
</dbReference>
<protein>
    <submittedName>
        <fullName evidence="5">AraC family transcriptional regulator</fullName>
    </submittedName>
</protein>
<keyword evidence="2" id="KW-0238">DNA-binding</keyword>
<dbReference type="SUPFAM" id="SSF46689">
    <property type="entry name" value="Homeodomain-like"/>
    <property type="match status" value="2"/>
</dbReference>
<dbReference type="RefSeq" id="WP_168113067.1">
    <property type="nucleotide sequence ID" value="NZ_BOON01000002.1"/>
</dbReference>
<dbReference type="SUPFAM" id="SSF52317">
    <property type="entry name" value="Class I glutamine amidotransferase-like"/>
    <property type="match status" value="1"/>
</dbReference>
<dbReference type="InterPro" id="IPR018062">
    <property type="entry name" value="HTH_AraC-typ_CS"/>
</dbReference>
<accession>A0A8J3WYK3</accession>
<evidence type="ECO:0000256" key="1">
    <source>
        <dbReference type="ARBA" id="ARBA00023015"/>
    </source>
</evidence>
<dbReference type="InterPro" id="IPR018060">
    <property type="entry name" value="HTH_AraC"/>
</dbReference>
<comment type="caution">
    <text evidence="5">The sequence shown here is derived from an EMBL/GenBank/DDBJ whole genome shotgun (WGS) entry which is preliminary data.</text>
</comment>
<dbReference type="InterPro" id="IPR002818">
    <property type="entry name" value="DJ-1/PfpI"/>
</dbReference>
<dbReference type="InterPro" id="IPR009057">
    <property type="entry name" value="Homeodomain-like_sf"/>
</dbReference>
<dbReference type="Proteomes" id="UP000599074">
    <property type="component" value="Unassembled WGS sequence"/>
</dbReference>
<evidence type="ECO:0000256" key="3">
    <source>
        <dbReference type="ARBA" id="ARBA00023163"/>
    </source>
</evidence>
<dbReference type="Gene3D" id="3.40.50.880">
    <property type="match status" value="1"/>
</dbReference>
<dbReference type="Pfam" id="PF01965">
    <property type="entry name" value="DJ-1_PfpI"/>
    <property type="match status" value="1"/>
</dbReference>
<reference evidence="5" key="1">
    <citation type="submission" date="2021-01" db="EMBL/GenBank/DDBJ databases">
        <title>Whole genome shotgun sequence of Planosporangium mesophilum NBRC 109066.</title>
        <authorList>
            <person name="Komaki H."/>
            <person name="Tamura T."/>
        </authorList>
    </citation>
    <scope>NUCLEOTIDE SEQUENCE</scope>
    <source>
        <strain evidence="5">NBRC 109066</strain>
    </source>
</reference>
<dbReference type="InterPro" id="IPR029062">
    <property type="entry name" value="Class_I_gatase-like"/>
</dbReference>
<dbReference type="SMART" id="SM00342">
    <property type="entry name" value="HTH_ARAC"/>
    <property type="match status" value="1"/>
</dbReference>
<dbReference type="AlphaFoldDB" id="A0A8J3WYK3"/>
<organism evidence="5 6">
    <name type="scientific">Planosporangium mesophilum</name>
    <dbReference type="NCBI Taxonomy" id="689768"/>
    <lineage>
        <taxon>Bacteria</taxon>
        <taxon>Bacillati</taxon>
        <taxon>Actinomycetota</taxon>
        <taxon>Actinomycetes</taxon>
        <taxon>Micromonosporales</taxon>
        <taxon>Micromonosporaceae</taxon>
        <taxon>Planosporangium</taxon>
    </lineage>
</organism>
<dbReference type="Pfam" id="PF12833">
    <property type="entry name" value="HTH_18"/>
    <property type="match status" value="1"/>
</dbReference>
<evidence type="ECO:0000313" key="5">
    <source>
        <dbReference type="EMBL" id="GII20661.1"/>
    </source>
</evidence>
<name>A0A8J3WYK3_9ACTN</name>
<evidence type="ECO:0000259" key="4">
    <source>
        <dbReference type="PROSITE" id="PS01124"/>
    </source>
</evidence>
<keyword evidence="1" id="KW-0805">Transcription regulation</keyword>
<feature type="domain" description="HTH araC/xylS-type" evidence="4">
    <location>
        <begin position="213"/>
        <end position="311"/>
    </location>
</feature>
<dbReference type="InterPro" id="IPR052158">
    <property type="entry name" value="INH-QAR"/>
</dbReference>
<dbReference type="PROSITE" id="PS00041">
    <property type="entry name" value="HTH_ARAC_FAMILY_1"/>
    <property type="match status" value="1"/>
</dbReference>